<protein>
    <submittedName>
        <fullName evidence="2">Uncharacterized protein</fullName>
    </submittedName>
</protein>
<proteinExistence type="predicted"/>
<evidence type="ECO:0000313" key="3">
    <source>
        <dbReference type="Proteomes" id="UP000515908"/>
    </source>
</evidence>
<feature type="compositionally biased region" description="Polar residues" evidence="1">
    <location>
        <begin position="134"/>
        <end position="145"/>
    </location>
</feature>
<dbReference type="EMBL" id="LR877145">
    <property type="protein sequence ID" value="CAD2213043.1"/>
    <property type="molecule type" value="Genomic_DNA"/>
</dbReference>
<feature type="compositionally biased region" description="Basic and acidic residues" evidence="1">
    <location>
        <begin position="14"/>
        <end position="23"/>
    </location>
</feature>
<feature type="region of interest" description="Disordered" evidence="1">
    <location>
        <begin position="1"/>
        <end position="23"/>
    </location>
</feature>
<feature type="region of interest" description="Disordered" evidence="1">
    <location>
        <begin position="115"/>
        <end position="152"/>
    </location>
</feature>
<gene>
    <name evidence="2" type="ORF">ADEAN_000047900</name>
</gene>
<evidence type="ECO:0000256" key="1">
    <source>
        <dbReference type="SAM" id="MobiDB-lite"/>
    </source>
</evidence>
<dbReference type="VEuPathDB" id="TriTrypDB:ADEAN_000047900"/>
<keyword evidence="3" id="KW-1185">Reference proteome</keyword>
<accession>A0A7G2C2V0</accession>
<reference evidence="2 3" key="1">
    <citation type="submission" date="2020-08" db="EMBL/GenBank/DDBJ databases">
        <authorList>
            <person name="Newling K."/>
            <person name="Davey J."/>
            <person name="Forrester S."/>
        </authorList>
    </citation>
    <scope>NUCLEOTIDE SEQUENCE [LARGE SCALE GENOMIC DNA]</scope>
    <source>
        <strain evidence="3">Crithidia deanei Carvalho (ATCC PRA-265)</strain>
    </source>
</reference>
<name>A0A7G2C2V0_9TRYP</name>
<sequence length="152" mass="16217">MPAVAVSKKPGAKGGEEPKKKKELPKELCGCGVDTYRAPPKGKKLPAPIEHAPGCGYQRTTCDAYPHLPKCVVCQDPCKFCGGKNRWCPHCYENQCKFQYKRLVHGFAKENPNVGPATAESLAENAGNAPAPRKSTTAKARSGTVTFAGGDS</sequence>
<dbReference type="Proteomes" id="UP000515908">
    <property type="component" value="Chromosome 01"/>
</dbReference>
<dbReference type="AlphaFoldDB" id="A0A7G2C2V0"/>
<evidence type="ECO:0000313" key="2">
    <source>
        <dbReference type="EMBL" id="CAD2213043.1"/>
    </source>
</evidence>
<organism evidence="2 3">
    <name type="scientific">Angomonas deanei</name>
    <dbReference type="NCBI Taxonomy" id="59799"/>
    <lineage>
        <taxon>Eukaryota</taxon>
        <taxon>Discoba</taxon>
        <taxon>Euglenozoa</taxon>
        <taxon>Kinetoplastea</taxon>
        <taxon>Metakinetoplastina</taxon>
        <taxon>Trypanosomatida</taxon>
        <taxon>Trypanosomatidae</taxon>
        <taxon>Strigomonadinae</taxon>
        <taxon>Angomonas</taxon>
    </lineage>
</organism>